<keyword evidence="3" id="KW-1185">Reference proteome</keyword>
<dbReference type="PRINTS" id="PR00111">
    <property type="entry name" value="ABHYDROLASE"/>
</dbReference>
<evidence type="ECO:0000313" key="3">
    <source>
        <dbReference type="Proteomes" id="UP000642070"/>
    </source>
</evidence>
<reference evidence="2" key="2">
    <citation type="submission" date="2020-09" db="EMBL/GenBank/DDBJ databases">
        <authorList>
            <person name="Sun Q."/>
            <person name="Ohkuma M."/>
        </authorList>
    </citation>
    <scope>NUCLEOTIDE SEQUENCE</scope>
    <source>
        <strain evidence="2">JCM 19831</strain>
    </source>
</reference>
<evidence type="ECO:0000313" key="2">
    <source>
        <dbReference type="EMBL" id="GGM45849.1"/>
    </source>
</evidence>
<gene>
    <name evidence="2" type="ORF">GCM10007977_054470</name>
</gene>
<dbReference type="InterPro" id="IPR050266">
    <property type="entry name" value="AB_hydrolase_sf"/>
</dbReference>
<dbReference type="GO" id="GO:0016020">
    <property type="term" value="C:membrane"/>
    <property type="evidence" value="ECO:0007669"/>
    <property type="project" value="TreeGrafter"/>
</dbReference>
<dbReference type="Gene3D" id="3.40.50.1820">
    <property type="entry name" value="alpha/beta hydrolase"/>
    <property type="match status" value="1"/>
</dbReference>
<dbReference type="RefSeq" id="WP_190252787.1">
    <property type="nucleotide sequence ID" value="NZ_BMPI01000028.1"/>
</dbReference>
<protein>
    <recommendedName>
        <fullName evidence="1">AB hydrolase-1 domain-containing protein</fullName>
    </recommendedName>
</protein>
<reference evidence="2" key="1">
    <citation type="journal article" date="2014" name="Int. J. Syst. Evol. Microbiol.">
        <title>Complete genome sequence of Corynebacterium casei LMG S-19264T (=DSM 44701T), isolated from a smear-ripened cheese.</title>
        <authorList>
            <consortium name="US DOE Joint Genome Institute (JGI-PGF)"/>
            <person name="Walter F."/>
            <person name="Albersmeier A."/>
            <person name="Kalinowski J."/>
            <person name="Ruckert C."/>
        </authorList>
    </citation>
    <scope>NUCLEOTIDE SEQUENCE</scope>
    <source>
        <strain evidence="2">JCM 19831</strain>
    </source>
</reference>
<organism evidence="2 3">
    <name type="scientific">Dactylosporangium sucinum</name>
    <dbReference type="NCBI Taxonomy" id="1424081"/>
    <lineage>
        <taxon>Bacteria</taxon>
        <taxon>Bacillati</taxon>
        <taxon>Actinomycetota</taxon>
        <taxon>Actinomycetes</taxon>
        <taxon>Micromonosporales</taxon>
        <taxon>Micromonosporaceae</taxon>
        <taxon>Dactylosporangium</taxon>
    </lineage>
</organism>
<feature type="domain" description="AB hydrolase-1" evidence="1">
    <location>
        <begin position="29"/>
        <end position="139"/>
    </location>
</feature>
<dbReference type="InterPro" id="IPR000073">
    <property type="entry name" value="AB_hydrolase_1"/>
</dbReference>
<dbReference type="AlphaFoldDB" id="A0A917TYW5"/>
<dbReference type="GO" id="GO:0003824">
    <property type="term" value="F:catalytic activity"/>
    <property type="evidence" value="ECO:0007669"/>
    <property type="project" value="UniProtKB-ARBA"/>
</dbReference>
<proteinExistence type="predicted"/>
<dbReference type="EMBL" id="BMPI01000028">
    <property type="protein sequence ID" value="GGM45849.1"/>
    <property type="molecule type" value="Genomic_DNA"/>
</dbReference>
<sequence>MGARVRRAYLDGPDGQIHVRVAGEAGRRPLLCLHLTPGSGRMYEALLGAMGEDRVAIAPDTPGYGASDGPASAPTIPYFAEAMERVMDHFGWDSVDLLGYHTGSKIAVALALAQPRRVHRLTLISAPSYTPDEEAHQRDTLAVEYTPREDGGHLLDHWRGLLRWRGPGQRLDLIDREFGEQQRGGTRRHWGYRAAFAYPHRTYLPQVTQPVLVLCPDDDLREPTLRSRALVARGELRELPGWGHGLLDVRTEEFAELLRDFFDVP</sequence>
<dbReference type="SUPFAM" id="SSF53474">
    <property type="entry name" value="alpha/beta-Hydrolases"/>
    <property type="match status" value="1"/>
</dbReference>
<dbReference type="Pfam" id="PF00561">
    <property type="entry name" value="Abhydrolase_1"/>
    <property type="match status" value="1"/>
</dbReference>
<name>A0A917TYW5_9ACTN</name>
<evidence type="ECO:0000259" key="1">
    <source>
        <dbReference type="Pfam" id="PF00561"/>
    </source>
</evidence>
<accession>A0A917TYW5</accession>
<dbReference type="InterPro" id="IPR029058">
    <property type="entry name" value="AB_hydrolase_fold"/>
</dbReference>
<comment type="caution">
    <text evidence="2">The sequence shown here is derived from an EMBL/GenBank/DDBJ whole genome shotgun (WGS) entry which is preliminary data.</text>
</comment>
<dbReference type="PANTHER" id="PTHR43798">
    <property type="entry name" value="MONOACYLGLYCEROL LIPASE"/>
    <property type="match status" value="1"/>
</dbReference>
<dbReference type="Proteomes" id="UP000642070">
    <property type="component" value="Unassembled WGS sequence"/>
</dbReference>
<dbReference type="PANTHER" id="PTHR43798:SF33">
    <property type="entry name" value="HYDROLASE, PUTATIVE (AFU_ORTHOLOGUE AFUA_2G14860)-RELATED"/>
    <property type="match status" value="1"/>
</dbReference>